<dbReference type="Proteomes" id="UP001596222">
    <property type="component" value="Unassembled WGS sequence"/>
</dbReference>
<keyword evidence="1" id="KW-1133">Transmembrane helix</keyword>
<feature type="transmembrane region" description="Helical" evidence="1">
    <location>
        <begin position="6"/>
        <end position="37"/>
    </location>
</feature>
<feature type="transmembrane region" description="Helical" evidence="1">
    <location>
        <begin position="118"/>
        <end position="143"/>
    </location>
</feature>
<proteinExistence type="predicted"/>
<gene>
    <name evidence="2" type="ORF">ACFPP6_11585</name>
</gene>
<feature type="transmembrane region" description="Helical" evidence="1">
    <location>
        <begin position="149"/>
        <end position="170"/>
    </location>
</feature>
<protein>
    <recommendedName>
        <fullName evidence="4">Integral membrane protein</fullName>
    </recommendedName>
</protein>
<evidence type="ECO:0000256" key="1">
    <source>
        <dbReference type="SAM" id="Phobius"/>
    </source>
</evidence>
<comment type="caution">
    <text evidence="2">The sequence shown here is derived from an EMBL/GenBank/DDBJ whole genome shotgun (WGS) entry which is preliminary data.</text>
</comment>
<feature type="transmembrane region" description="Helical" evidence="1">
    <location>
        <begin position="49"/>
        <end position="70"/>
    </location>
</feature>
<sequence>MNYVRGFIPWIAFAVVSSVGWQWGAVAGLVAGAGLLVKEHKAGAAGNALILEVSTVCFFVAITALAFALPHSGLRHFAGALSLGWLALTAWATLAVGRPFTTGIAKTQAPPEVWDTPVFRRINVVITSAWALAFTVTGVALAAVSAAGLGSAISVPVQVAGFALPAVFTARHPERVRARYARQAGEPLLADR</sequence>
<keyword evidence="1" id="KW-0472">Membrane</keyword>
<evidence type="ECO:0008006" key="4">
    <source>
        <dbReference type="Google" id="ProtNLM"/>
    </source>
</evidence>
<accession>A0ABV9ZV56</accession>
<dbReference type="RefSeq" id="WP_382039928.1">
    <property type="nucleotide sequence ID" value="NZ_JBHSKJ010000005.1"/>
</dbReference>
<evidence type="ECO:0000313" key="2">
    <source>
        <dbReference type="EMBL" id="MFC5145301.1"/>
    </source>
</evidence>
<reference evidence="3" key="1">
    <citation type="journal article" date="2019" name="Int. J. Syst. Evol. Microbiol.">
        <title>The Global Catalogue of Microorganisms (GCM) 10K type strain sequencing project: providing services to taxonomists for standard genome sequencing and annotation.</title>
        <authorList>
            <consortium name="The Broad Institute Genomics Platform"/>
            <consortium name="The Broad Institute Genome Sequencing Center for Infectious Disease"/>
            <person name="Wu L."/>
            <person name="Ma J."/>
        </authorList>
    </citation>
    <scope>NUCLEOTIDE SEQUENCE [LARGE SCALE GENOMIC DNA]</scope>
    <source>
        <strain evidence="3">CGMCC 4.1641</strain>
    </source>
</reference>
<name>A0ABV9ZV56_9ACTN</name>
<feature type="transmembrane region" description="Helical" evidence="1">
    <location>
        <begin position="76"/>
        <end position="97"/>
    </location>
</feature>
<evidence type="ECO:0000313" key="3">
    <source>
        <dbReference type="Proteomes" id="UP001596222"/>
    </source>
</evidence>
<keyword evidence="1" id="KW-0812">Transmembrane</keyword>
<organism evidence="2 3">
    <name type="scientific">Streptomyces aureoversilis</name>
    <dbReference type="NCBI Taxonomy" id="67277"/>
    <lineage>
        <taxon>Bacteria</taxon>
        <taxon>Bacillati</taxon>
        <taxon>Actinomycetota</taxon>
        <taxon>Actinomycetes</taxon>
        <taxon>Kitasatosporales</taxon>
        <taxon>Streptomycetaceae</taxon>
        <taxon>Streptomyces</taxon>
    </lineage>
</organism>
<keyword evidence="3" id="KW-1185">Reference proteome</keyword>
<dbReference type="EMBL" id="JBHSKJ010000005">
    <property type="protein sequence ID" value="MFC5145301.1"/>
    <property type="molecule type" value="Genomic_DNA"/>
</dbReference>